<feature type="transmembrane region" description="Helical" evidence="1">
    <location>
        <begin position="239"/>
        <end position="260"/>
    </location>
</feature>
<feature type="transmembrane region" description="Helical" evidence="1">
    <location>
        <begin position="206"/>
        <end position="227"/>
    </location>
</feature>
<feature type="transmembrane region" description="Helical" evidence="1">
    <location>
        <begin position="69"/>
        <end position="87"/>
    </location>
</feature>
<protein>
    <submittedName>
        <fullName evidence="2">Uncharacterized protein</fullName>
    </submittedName>
</protein>
<evidence type="ECO:0000313" key="3">
    <source>
        <dbReference type="Proteomes" id="UP000184447"/>
    </source>
</evidence>
<keyword evidence="1" id="KW-0472">Membrane</keyword>
<sequence length="298" mass="34677">MYLFQVISFIVEVTFLLGIALILILNSDDFLEKWLESRVGTPKKNFNNYIFDDSKYSYQKTKGELGVKIANKIVAYGFAAFFIYFAIPYVKDIPQLVTGNIEYTKWRVYSVEKRDKDLYHRINVNGREIKFFFEGNLIEGKNYKIGYLTNSKRGIYLELLDDDMKTPIKKIGFPFKSILFYIAFFICLIGMLILSYKIGEVYRYKIFLIVSLLFYPISIAYFVYYGFNTGELISPNNVGFAALIAGGVCLLFFIPSKMLVTWNRWDEEGLLIFAQFIAVLEIGFIIAIMYNLYIMLVK</sequence>
<dbReference type="OrthoDB" id="1929295at2"/>
<reference evidence="2 3" key="1">
    <citation type="submission" date="2016-11" db="EMBL/GenBank/DDBJ databases">
        <authorList>
            <person name="Jaros S."/>
            <person name="Januszkiewicz K."/>
            <person name="Wedrychowicz H."/>
        </authorList>
    </citation>
    <scope>NUCLEOTIDE SEQUENCE [LARGE SCALE GENOMIC DNA]</scope>
    <source>
        <strain evidence="2 3">DSM 8605</strain>
    </source>
</reference>
<evidence type="ECO:0000313" key="2">
    <source>
        <dbReference type="EMBL" id="SHH92320.1"/>
    </source>
</evidence>
<dbReference type="Proteomes" id="UP000184447">
    <property type="component" value="Unassembled WGS sequence"/>
</dbReference>
<dbReference type="RefSeq" id="WP_073339543.1">
    <property type="nucleotide sequence ID" value="NZ_FQXM01000021.1"/>
</dbReference>
<feature type="transmembrane region" description="Helical" evidence="1">
    <location>
        <begin position="6"/>
        <end position="25"/>
    </location>
</feature>
<dbReference type="AlphaFoldDB" id="A0A1M5WXT9"/>
<name>A0A1M5WXT9_9CLOT</name>
<accession>A0A1M5WXT9</accession>
<keyword evidence="3" id="KW-1185">Reference proteome</keyword>
<evidence type="ECO:0000256" key="1">
    <source>
        <dbReference type="SAM" id="Phobius"/>
    </source>
</evidence>
<keyword evidence="1" id="KW-0812">Transmembrane</keyword>
<proteinExistence type="predicted"/>
<feature type="transmembrane region" description="Helical" evidence="1">
    <location>
        <begin position="173"/>
        <end position="194"/>
    </location>
</feature>
<dbReference type="EMBL" id="FQXM01000021">
    <property type="protein sequence ID" value="SHH92320.1"/>
    <property type="molecule type" value="Genomic_DNA"/>
</dbReference>
<organism evidence="2 3">
    <name type="scientific">Clostridium grantii DSM 8605</name>
    <dbReference type="NCBI Taxonomy" id="1121316"/>
    <lineage>
        <taxon>Bacteria</taxon>
        <taxon>Bacillati</taxon>
        <taxon>Bacillota</taxon>
        <taxon>Clostridia</taxon>
        <taxon>Eubacteriales</taxon>
        <taxon>Clostridiaceae</taxon>
        <taxon>Clostridium</taxon>
    </lineage>
</organism>
<gene>
    <name evidence="2" type="ORF">SAMN02745207_03201</name>
</gene>
<feature type="transmembrane region" description="Helical" evidence="1">
    <location>
        <begin position="272"/>
        <end position="296"/>
    </location>
</feature>
<keyword evidence="1" id="KW-1133">Transmembrane helix</keyword>